<dbReference type="AlphaFoldDB" id="A0AAN9RY99"/>
<comment type="caution">
    <text evidence="1">The sequence shown here is derived from an EMBL/GenBank/DDBJ whole genome shotgun (WGS) entry which is preliminary data.</text>
</comment>
<protein>
    <recommendedName>
        <fullName evidence="3">Lipoprotein</fullName>
    </recommendedName>
</protein>
<dbReference type="PROSITE" id="PS51257">
    <property type="entry name" value="PROKAR_LIPOPROTEIN"/>
    <property type="match status" value="1"/>
</dbReference>
<evidence type="ECO:0000313" key="1">
    <source>
        <dbReference type="EMBL" id="KAK7385506.1"/>
    </source>
</evidence>
<organism evidence="1 2">
    <name type="scientific">Psophocarpus tetragonolobus</name>
    <name type="common">Winged bean</name>
    <name type="synonym">Dolichos tetragonolobus</name>
    <dbReference type="NCBI Taxonomy" id="3891"/>
    <lineage>
        <taxon>Eukaryota</taxon>
        <taxon>Viridiplantae</taxon>
        <taxon>Streptophyta</taxon>
        <taxon>Embryophyta</taxon>
        <taxon>Tracheophyta</taxon>
        <taxon>Spermatophyta</taxon>
        <taxon>Magnoliopsida</taxon>
        <taxon>eudicotyledons</taxon>
        <taxon>Gunneridae</taxon>
        <taxon>Pentapetalae</taxon>
        <taxon>rosids</taxon>
        <taxon>fabids</taxon>
        <taxon>Fabales</taxon>
        <taxon>Fabaceae</taxon>
        <taxon>Papilionoideae</taxon>
        <taxon>50 kb inversion clade</taxon>
        <taxon>NPAAA clade</taxon>
        <taxon>indigoferoid/millettioid clade</taxon>
        <taxon>Phaseoleae</taxon>
        <taxon>Psophocarpus</taxon>
    </lineage>
</organism>
<name>A0AAN9RY99_PSOTE</name>
<proteinExistence type="predicted"/>
<sequence length="88" mass="9916">MMKLMSKQTIAICKSMKLALITFIVFGFSSCFPISFLTKSSIFNFWVTAFCDSVSVPIPEESPTLRKSFHPASFNLPVNKPKLDCMNK</sequence>
<dbReference type="EMBL" id="JAYMYS010000008">
    <property type="protein sequence ID" value="KAK7385506.1"/>
    <property type="molecule type" value="Genomic_DNA"/>
</dbReference>
<gene>
    <name evidence="1" type="ORF">VNO78_31228</name>
</gene>
<reference evidence="1 2" key="1">
    <citation type="submission" date="2024-01" db="EMBL/GenBank/DDBJ databases">
        <title>The genomes of 5 underutilized Papilionoideae crops provide insights into root nodulation and disease resistanc.</title>
        <authorList>
            <person name="Jiang F."/>
        </authorList>
    </citation>
    <scope>NUCLEOTIDE SEQUENCE [LARGE SCALE GENOMIC DNA]</scope>
    <source>
        <strain evidence="1">DUOXIRENSHENG_FW03</strain>
        <tissue evidence="1">Leaves</tissue>
    </source>
</reference>
<evidence type="ECO:0000313" key="2">
    <source>
        <dbReference type="Proteomes" id="UP001386955"/>
    </source>
</evidence>
<accession>A0AAN9RY99</accession>
<keyword evidence="2" id="KW-1185">Reference proteome</keyword>
<dbReference type="Proteomes" id="UP001386955">
    <property type="component" value="Unassembled WGS sequence"/>
</dbReference>
<evidence type="ECO:0008006" key="3">
    <source>
        <dbReference type="Google" id="ProtNLM"/>
    </source>
</evidence>